<dbReference type="EMBL" id="MU006217">
    <property type="protein sequence ID" value="KAF2832209.1"/>
    <property type="molecule type" value="Genomic_DNA"/>
</dbReference>
<protein>
    <submittedName>
        <fullName evidence="1">Uncharacterized protein</fullName>
    </submittedName>
</protein>
<proteinExistence type="predicted"/>
<evidence type="ECO:0000313" key="1">
    <source>
        <dbReference type="EMBL" id="KAF2832209.1"/>
    </source>
</evidence>
<reference evidence="1" key="1">
    <citation type="journal article" date="2020" name="Stud. Mycol.">
        <title>101 Dothideomycetes genomes: a test case for predicting lifestyles and emergence of pathogens.</title>
        <authorList>
            <person name="Haridas S."/>
            <person name="Albert R."/>
            <person name="Binder M."/>
            <person name="Bloem J."/>
            <person name="Labutti K."/>
            <person name="Salamov A."/>
            <person name="Andreopoulos B."/>
            <person name="Baker S."/>
            <person name="Barry K."/>
            <person name="Bills G."/>
            <person name="Bluhm B."/>
            <person name="Cannon C."/>
            <person name="Castanera R."/>
            <person name="Culley D."/>
            <person name="Daum C."/>
            <person name="Ezra D."/>
            <person name="Gonzalez J."/>
            <person name="Henrissat B."/>
            <person name="Kuo A."/>
            <person name="Liang C."/>
            <person name="Lipzen A."/>
            <person name="Lutzoni F."/>
            <person name="Magnuson J."/>
            <person name="Mondo S."/>
            <person name="Nolan M."/>
            <person name="Ohm R."/>
            <person name="Pangilinan J."/>
            <person name="Park H.-J."/>
            <person name="Ramirez L."/>
            <person name="Alfaro M."/>
            <person name="Sun H."/>
            <person name="Tritt A."/>
            <person name="Yoshinaga Y."/>
            <person name="Zwiers L.-H."/>
            <person name="Turgeon B."/>
            <person name="Goodwin S."/>
            <person name="Spatafora J."/>
            <person name="Crous P."/>
            <person name="Grigoriev I."/>
        </authorList>
    </citation>
    <scope>NUCLEOTIDE SEQUENCE</scope>
    <source>
        <strain evidence="1">CBS 113818</strain>
    </source>
</reference>
<dbReference type="OrthoDB" id="413520at2759"/>
<dbReference type="Pfam" id="PF10294">
    <property type="entry name" value="Methyltransf_16"/>
    <property type="match status" value="1"/>
</dbReference>
<dbReference type="SUPFAM" id="SSF53335">
    <property type="entry name" value="S-adenosyl-L-methionine-dependent methyltransferases"/>
    <property type="match status" value="1"/>
</dbReference>
<gene>
    <name evidence="1" type="ORF">CC86DRAFT_400982</name>
</gene>
<dbReference type="PANTHER" id="PTHR14614">
    <property type="entry name" value="HEPATOCELLULAR CARCINOMA-ASSOCIATED ANTIGEN"/>
    <property type="match status" value="1"/>
</dbReference>
<dbReference type="GO" id="GO:0005829">
    <property type="term" value="C:cytosol"/>
    <property type="evidence" value="ECO:0007669"/>
    <property type="project" value="TreeGrafter"/>
</dbReference>
<organism evidence="1 2">
    <name type="scientific">Ophiobolus disseminans</name>
    <dbReference type="NCBI Taxonomy" id="1469910"/>
    <lineage>
        <taxon>Eukaryota</taxon>
        <taxon>Fungi</taxon>
        <taxon>Dikarya</taxon>
        <taxon>Ascomycota</taxon>
        <taxon>Pezizomycotina</taxon>
        <taxon>Dothideomycetes</taxon>
        <taxon>Pleosporomycetidae</taxon>
        <taxon>Pleosporales</taxon>
        <taxon>Pleosporineae</taxon>
        <taxon>Phaeosphaeriaceae</taxon>
        <taxon>Ophiobolus</taxon>
    </lineage>
</organism>
<dbReference type="PANTHER" id="PTHR14614:SF132">
    <property type="entry name" value="PROTEIN-LYSINE METHYLTRANSFERASE C42C1.13"/>
    <property type="match status" value="1"/>
</dbReference>
<dbReference type="Gene3D" id="3.40.50.150">
    <property type="entry name" value="Vaccinia Virus protein VP39"/>
    <property type="match status" value="1"/>
</dbReference>
<sequence>MRYIRFLKTPRLVIEKGTSRSQISCLITITSDLGETYLPHDIQLSAELLSSDASENVVVWRTVQWSAGMRSVRITFPWTKSRTTSKLRIRVGVEPKSTHDEYSRFSEKGCCGTVSAWSSEFIPSALAKDAEKLVERRFSLSSGHVVKIFEETGESIARHLWDAGIALSCHIDNLLDENSPLTKALLPPQRAARLQVLELGTGCGIVGITVAQIIEGAEVLLTDLPEAQEIVERNISQARTAEDSSIDFQELNWDAELPPNLQLPSSRLDLVVAADCTYNSDSSPALVNTLSRLARISPNVKVAIAMKMRHSSEEVFFDLMGAARFEETAKFEYPLPGDLELGEEVVHLHVYQYKH</sequence>
<dbReference type="Proteomes" id="UP000799424">
    <property type="component" value="Unassembled WGS sequence"/>
</dbReference>
<keyword evidence="2" id="KW-1185">Reference proteome</keyword>
<accession>A0A6A7AHQ6</accession>
<dbReference type="AlphaFoldDB" id="A0A6A7AHQ6"/>
<dbReference type="GO" id="GO:0008757">
    <property type="term" value="F:S-adenosylmethionine-dependent methyltransferase activity"/>
    <property type="evidence" value="ECO:0007669"/>
    <property type="project" value="UniProtKB-ARBA"/>
</dbReference>
<name>A0A6A7AHQ6_9PLEO</name>
<dbReference type="InterPro" id="IPR029063">
    <property type="entry name" value="SAM-dependent_MTases_sf"/>
</dbReference>
<dbReference type="InterPro" id="IPR019410">
    <property type="entry name" value="Methyltransf_16"/>
</dbReference>
<evidence type="ECO:0000313" key="2">
    <source>
        <dbReference type="Proteomes" id="UP000799424"/>
    </source>
</evidence>